<comment type="caution">
    <text evidence="1">The sequence shown here is derived from an EMBL/GenBank/DDBJ whole genome shotgun (WGS) entry which is preliminary data.</text>
</comment>
<organism evidence="1 2">
    <name type="scientific">Gemmobacter denitrificans</name>
    <dbReference type="NCBI Taxonomy" id="3123040"/>
    <lineage>
        <taxon>Bacteria</taxon>
        <taxon>Pseudomonadati</taxon>
        <taxon>Pseudomonadota</taxon>
        <taxon>Alphaproteobacteria</taxon>
        <taxon>Rhodobacterales</taxon>
        <taxon>Paracoccaceae</taxon>
        <taxon>Gemmobacter</taxon>
    </lineage>
</organism>
<sequence length="123" mass="12801">MAVTTTISALVEAIGIGFQRGTHTNWQLVTNDATGAPTLVDLGAGFPVATAGLITLTIWCPAAGASIWLRAVNELTGAIFEQEVTTDLPQAATFLAPRLFLNNGATAAAVAFECTGLYLETDF</sequence>
<reference evidence="1" key="1">
    <citation type="submission" date="2024-02" db="EMBL/GenBank/DDBJ databases">
        <title>Genome sequences of strain Gemmobacter sp. JM10B15.</title>
        <authorList>
            <person name="Zhang M."/>
        </authorList>
    </citation>
    <scope>NUCLEOTIDE SEQUENCE</scope>
    <source>
        <strain evidence="1">JM10B15</strain>
    </source>
</reference>
<accession>A0ABU8BZN2</accession>
<proteinExistence type="predicted"/>
<evidence type="ECO:0000313" key="2">
    <source>
        <dbReference type="Proteomes" id="UP001431963"/>
    </source>
</evidence>
<keyword evidence="2" id="KW-1185">Reference proteome</keyword>
<dbReference type="EMBL" id="JBALHR010000011">
    <property type="protein sequence ID" value="MEH7829658.1"/>
    <property type="molecule type" value="Genomic_DNA"/>
</dbReference>
<protein>
    <submittedName>
        <fullName evidence="1">Uncharacterized protein</fullName>
    </submittedName>
</protein>
<gene>
    <name evidence="1" type="ORF">V6590_16020</name>
</gene>
<evidence type="ECO:0000313" key="1">
    <source>
        <dbReference type="EMBL" id="MEH7829658.1"/>
    </source>
</evidence>
<dbReference type="Proteomes" id="UP001431963">
    <property type="component" value="Unassembled WGS sequence"/>
</dbReference>
<name>A0ABU8BZN2_9RHOB</name>